<keyword evidence="2" id="KW-1185">Reference proteome</keyword>
<name>A0ACC0WC70_9STRA</name>
<comment type="caution">
    <text evidence="1">The sequence shown here is derived from an EMBL/GenBank/DDBJ whole genome shotgun (WGS) entry which is preliminary data.</text>
</comment>
<gene>
    <name evidence="1" type="ORF">PsorP6_008041</name>
</gene>
<dbReference type="Proteomes" id="UP001163321">
    <property type="component" value="Chromosome 3"/>
</dbReference>
<reference evidence="1 2" key="1">
    <citation type="journal article" date="2022" name="bioRxiv">
        <title>The genome of the oomycete Peronosclerospora sorghi, a cosmopolitan pathogen of maize and sorghum, is inflated with dispersed pseudogenes.</title>
        <authorList>
            <person name="Fletcher K."/>
            <person name="Martin F."/>
            <person name="Isakeit T."/>
            <person name="Cavanaugh K."/>
            <person name="Magill C."/>
            <person name="Michelmore R."/>
        </authorList>
    </citation>
    <scope>NUCLEOTIDE SEQUENCE [LARGE SCALE GENOMIC DNA]</scope>
    <source>
        <strain evidence="1">P6</strain>
    </source>
</reference>
<accession>A0ACC0WC70</accession>
<evidence type="ECO:0000313" key="1">
    <source>
        <dbReference type="EMBL" id="KAI9915703.1"/>
    </source>
</evidence>
<organism evidence="1 2">
    <name type="scientific">Peronosclerospora sorghi</name>
    <dbReference type="NCBI Taxonomy" id="230839"/>
    <lineage>
        <taxon>Eukaryota</taxon>
        <taxon>Sar</taxon>
        <taxon>Stramenopiles</taxon>
        <taxon>Oomycota</taxon>
        <taxon>Peronosporomycetes</taxon>
        <taxon>Peronosporales</taxon>
        <taxon>Peronosporaceae</taxon>
        <taxon>Peronosclerospora</taxon>
    </lineage>
</organism>
<evidence type="ECO:0000313" key="2">
    <source>
        <dbReference type="Proteomes" id="UP001163321"/>
    </source>
</evidence>
<proteinExistence type="predicted"/>
<protein>
    <submittedName>
        <fullName evidence="1">Uncharacterized protein</fullName>
    </submittedName>
</protein>
<dbReference type="EMBL" id="CM047582">
    <property type="protein sequence ID" value="KAI9915703.1"/>
    <property type="molecule type" value="Genomic_DNA"/>
</dbReference>
<sequence>MAFNAERNFRFSEVGPEPMDLSQVEAEEKPPARSHSDSTSQSFESELLAMLQRHGPLRCFLCGSTDHLRNRCPKNPQRDSRWKGPRVGRKPLPKPSGNNGSQ</sequence>